<gene>
    <name evidence="2" type="primary">p54</name>
    <name evidence="2" type="ORF">SBRMV_054</name>
</gene>
<keyword evidence="1" id="KW-0472">Membrane</keyword>
<dbReference type="AlphaFoldDB" id="A0A9Q9PBI8"/>
<feature type="transmembrane region" description="Helical" evidence="1">
    <location>
        <begin position="35"/>
        <end position="64"/>
    </location>
</feature>
<protein>
    <submittedName>
        <fullName evidence="2">Uncharacterized protein</fullName>
    </submittedName>
</protein>
<feature type="transmembrane region" description="Helical" evidence="1">
    <location>
        <begin position="202"/>
        <end position="222"/>
    </location>
</feature>
<geneLocation type="plasmid" evidence="2">
    <name>p576</name>
</geneLocation>
<sequence length="268" mass="31158">MKKKVYTLDELNAYRIAYGQPIQRTELLMSLFKPFIIVFVVSFLLMHYWTVSCILGGLAMVYGYRVMIPISVKRVYDAKAFKERHNFINSLTQILSNENTTVLNALDTVANRASGQFKEDLLTLRLSLQGATTEQINAAYEKFAERYKDDVIFDLYIEQLTTATIEGRTNINTIKNIKHLYNQLKRKQEDFFKMKQRASYEFRLVSIISLVLLLTISVYPFGMDQFVNAYAHQPVGWLTNSIYLTLMGVFFHSYMKRIGDDEVMKVKI</sequence>
<feature type="transmembrane region" description="Helical" evidence="1">
    <location>
        <begin position="234"/>
        <end position="255"/>
    </location>
</feature>
<dbReference type="EMBL" id="LR026976">
    <property type="protein sequence ID" value="VCT93339.1"/>
    <property type="molecule type" value="Genomic_DNA"/>
</dbReference>
<reference evidence="2" key="1">
    <citation type="submission" date="2018-10" db="EMBL/GenBank/DDBJ databases">
        <authorList>
            <person name="Singh K. P."/>
            <person name="Ramachandran G."/>
            <person name="Val-Calvo J."/>
            <person name="Meijer J.J. W."/>
            <person name="Miguel-Arribas A."/>
            <person name="Gago Cordoba C."/>
        </authorList>
    </citation>
    <scope>NUCLEOTIDE SEQUENCE</scope>
    <source>
        <strain evidence="2">1</strain>
        <plasmid evidence="2">p576</plasmid>
    </source>
</reference>
<evidence type="ECO:0000313" key="2">
    <source>
        <dbReference type="EMBL" id="VCT93339.1"/>
    </source>
</evidence>
<accession>A0A9Q9PBI8</accession>
<keyword evidence="2" id="KW-0614">Plasmid</keyword>
<evidence type="ECO:0000256" key="1">
    <source>
        <dbReference type="SAM" id="Phobius"/>
    </source>
</evidence>
<organism evidence="2">
    <name type="scientific">Bacillus pumilus</name>
    <name type="common">Bacillus mesentericus</name>
    <dbReference type="NCBI Taxonomy" id="1408"/>
    <lineage>
        <taxon>Bacteria</taxon>
        <taxon>Bacillati</taxon>
        <taxon>Bacillota</taxon>
        <taxon>Bacilli</taxon>
        <taxon>Bacillales</taxon>
        <taxon>Bacillaceae</taxon>
        <taxon>Bacillus</taxon>
    </lineage>
</organism>
<name>A0A9Q9PBI8_BACPU</name>
<keyword evidence="1" id="KW-0812">Transmembrane</keyword>
<keyword evidence="1" id="KW-1133">Transmembrane helix</keyword>
<proteinExistence type="predicted"/>